<organism evidence="1 2">
    <name type="scientific">Hymenobacter armeniacus</name>
    <dbReference type="NCBI Taxonomy" id="2771358"/>
    <lineage>
        <taxon>Bacteria</taxon>
        <taxon>Pseudomonadati</taxon>
        <taxon>Bacteroidota</taxon>
        <taxon>Cytophagia</taxon>
        <taxon>Cytophagales</taxon>
        <taxon>Hymenobacteraceae</taxon>
        <taxon>Hymenobacter</taxon>
    </lineage>
</organism>
<reference evidence="1 2" key="1">
    <citation type="submission" date="2020-09" db="EMBL/GenBank/DDBJ databases">
        <authorList>
            <person name="Kim M.K."/>
        </authorList>
    </citation>
    <scope>NUCLEOTIDE SEQUENCE [LARGE SCALE GENOMIC DNA]</scope>
    <source>
        <strain evidence="1 2">BT189</strain>
    </source>
</reference>
<protein>
    <submittedName>
        <fullName evidence="1">Uncharacterized protein</fullName>
    </submittedName>
</protein>
<keyword evidence="2" id="KW-1185">Reference proteome</keyword>
<accession>A0ABR8JKJ6</accession>
<dbReference type="EMBL" id="JACXAC010000001">
    <property type="protein sequence ID" value="MBD2720544.1"/>
    <property type="molecule type" value="Genomic_DNA"/>
</dbReference>
<dbReference type="RefSeq" id="WP_190921836.1">
    <property type="nucleotide sequence ID" value="NZ_JACXAC010000001.1"/>
</dbReference>
<sequence>MKPVLPLILIANNAVILVTKGDDLRTASARELLRKDPINERFFDASGRLWESEVRSGSFKPTLLNRILAHTFYNPTLEVSRTWKQAGTYALEELKTQMQNCIDKDDDVLTQWVDATSLKAKLEKCRQFSDIVTMLSAYVFEPDEEKIWQEFPLDE</sequence>
<gene>
    <name evidence="1" type="ORF">IC234_00275</name>
</gene>
<evidence type="ECO:0000313" key="2">
    <source>
        <dbReference type="Proteomes" id="UP000606003"/>
    </source>
</evidence>
<dbReference type="Proteomes" id="UP000606003">
    <property type="component" value="Unassembled WGS sequence"/>
</dbReference>
<name>A0ABR8JKJ6_9BACT</name>
<comment type="caution">
    <text evidence="1">The sequence shown here is derived from an EMBL/GenBank/DDBJ whole genome shotgun (WGS) entry which is preliminary data.</text>
</comment>
<proteinExistence type="predicted"/>
<evidence type="ECO:0000313" key="1">
    <source>
        <dbReference type="EMBL" id="MBD2720544.1"/>
    </source>
</evidence>